<evidence type="ECO:0000256" key="4">
    <source>
        <dbReference type="PIRSR" id="PIRSR001112-1"/>
    </source>
</evidence>
<dbReference type="Pfam" id="PF06441">
    <property type="entry name" value="EHN"/>
    <property type="match status" value="1"/>
</dbReference>
<dbReference type="GO" id="GO:0097176">
    <property type="term" value="P:epoxide metabolic process"/>
    <property type="evidence" value="ECO:0007669"/>
    <property type="project" value="TreeGrafter"/>
</dbReference>
<dbReference type="Gene3D" id="3.40.50.1820">
    <property type="entry name" value="alpha/beta hydrolase"/>
    <property type="match status" value="1"/>
</dbReference>
<feature type="active site" description="Proton donor" evidence="4">
    <location>
        <position position="319"/>
    </location>
</feature>
<keyword evidence="7" id="KW-1185">Reference proteome</keyword>
<evidence type="ECO:0000313" key="6">
    <source>
        <dbReference type="EMBL" id="RKU47549.1"/>
    </source>
</evidence>
<dbReference type="PANTHER" id="PTHR21661">
    <property type="entry name" value="EPOXIDE HYDROLASE 1-RELATED"/>
    <property type="match status" value="1"/>
</dbReference>
<evidence type="ECO:0000259" key="5">
    <source>
        <dbReference type="Pfam" id="PF06441"/>
    </source>
</evidence>
<organism evidence="6 7">
    <name type="scientific">Coniochaeta pulveracea</name>
    <dbReference type="NCBI Taxonomy" id="177199"/>
    <lineage>
        <taxon>Eukaryota</taxon>
        <taxon>Fungi</taxon>
        <taxon>Dikarya</taxon>
        <taxon>Ascomycota</taxon>
        <taxon>Pezizomycotina</taxon>
        <taxon>Sordariomycetes</taxon>
        <taxon>Sordariomycetidae</taxon>
        <taxon>Coniochaetales</taxon>
        <taxon>Coniochaetaceae</taxon>
        <taxon>Coniochaeta</taxon>
    </lineage>
</organism>
<dbReference type="PRINTS" id="PR00412">
    <property type="entry name" value="EPOXHYDRLASE"/>
</dbReference>
<name>A0A420YI18_9PEZI</name>
<dbReference type="InterPro" id="IPR029058">
    <property type="entry name" value="AB_hydrolase_fold"/>
</dbReference>
<dbReference type="InterPro" id="IPR016292">
    <property type="entry name" value="Epoxide_hydrolase"/>
</dbReference>
<accession>A0A420YI18</accession>
<reference evidence="6 7" key="1">
    <citation type="submission" date="2018-08" db="EMBL/GenBank/DDBJ databases">
        <title>Draft genome of the lignicolous fungus Coniochaeta pulveracea.</title>
        <authorList>
            <person name="Borstlap C.J."/>
            <person name="De Witt R.N."/>
            <person name="Botha A."/>
            <person name="Volschenk H."/>
        </authorList>
    </citation>
    <scope>NUCLEOTIDE SEQUENCE [LARGE SCALE GENOMIC DNA]</scope>
    <source>
        <strain evidence="6 7">CAB683</strain>
    </source>
</reference>
<comment type="similarity">
    <text evidence="1">Belongs to the peptidase S33 family.</text>
</comment>
<evidence type="ECO:0000256" key="2">
    <source>
        <dbReference type="ARBA" id="ARBA00022797"/>
    </source>
</evidence>
<dbReference type="PIRSF" id="PIRSF001112">
    <property type="entry name" value="Epoxide_hydrolase"/>
    <property type="match status" value="1"/>
</dbReference>
<keyword evidence="2" id="KW-0058">Aromatic hydrocarbons catabolism</keyword>
<dbReference type="AlphaFoldDB" id="A0A420YI18"/>
<evidence type="ECO:0000256" key="3">
    <source>
        <dbReference type="ARBA" id="ARBA00022801"/>
    </source>
</evidence>
<dbReference type="OrthoDB" id="7130006at2759"/>
<sequence length="410" mass="45817">MPSVAGVQPFNISVPDSAIKRLKDKLELADWPDEVEFSNSWNYGAPLGDVKRLANRWKDGFDWRAHEGKINKQLPQYITKIPVEGFGELDIHFVHQESSNPDSIPLLFCHGWPGHFLEAAKILPLVTKASTDGSPSFHVVAPSLPNYGFSSAPSKPGFGIPQYAEVCHKLMLKLGYSLYATQGGDWGFAITRMMGVLYLEHCLASHTNFVRVTKPPTTTENPSVSLQNSVTPYEEWEKAGLERSKWFMEEGFGYNLIQATKPATVGFALRDSPVALLAWIYEKLHDWTDDYPWSDDEILEWVSIYQFSTAGPGASVRTYYENTHSEQELTKKVMEYNGKVKLGLSWFPKDLVVPPRVWGRTLGDVVFEAVHEDGGHFAAHERPEVLAADLKKMFGKSGGAEGVIARLVGQ</sequence>
<proteinExistence type="inferred from homology"/>
<dbReference type="GO" id="GO:0004301">
    <property type="term" value="F:epoxide hydrolase activity"/>
    <property type="evidence" value="ECO:0007669"/>
    <property type="project" value="TreeGrafter"/>
</dbReference>
<evidence type="ECO:0000256" key="1">
    <source>
        <dbReference type="ARBA" id="ARBA00010088"/>
    </source>
</evidence>
<comment type="caution">
    <text evidence="6">The sequence shown here is derived from an EMBL/GenBank/DDBJ whole genome shotgun (WGS) entry which is preliminary data.</text>
</comment>
<feature type="active site" description="Nucleophile" evidence="4">
    <location>
        <position position="185"/>
    </location>
</feature>
<gene>
    <name evidence="6" type="ORF">DL546_006435</name>
</gene>
<protein>
    <recommendedName>
        <fullName evidence="5">Epoxide hydrolase N-terminal domain-containing protein</fullName>
    </recommendedName>
</protein>
<dbReference type="Proteomes" id="UP000275385">
    <property type="component" value="Unassembled WGS sequence"/>
</dbReference>
<dbReference type="PANTHER" id="PTHR21661:SF35">
    <property type="entry name" value="EPOXIDE HYDROLASE"/>
    <property type="match status" value="1"/>
</dbReference>
<dbReference type="SUPFAM" id="SSF53474">
    <property type="entry name" value="alpha/beta-Hydrolases"/>
    <property type="match status" value="1"/>
</dbReference>
<dbReference type="InterPro" id="IPR000639">
    <property type="entry name" value="Epox_hydrolase-like"/>
</dbReference>
<evidence type="ECO:0000313" key="7">
    <source>
        <dbReference type="Proteomes" id="UP000275385"/>
    </source>
</evidence>
<feature type="domain" description="Epoxide hydrolase N-terminal" evidence="5">
    <location>
        <begin position="7"/>
        <end position="118"/>
    </location>
</feature>
<dbReference type="STRING" id="177199.A0A420YI18"/>
<dbReference type="EMBL" id="QVQW01000008">
    <property type="protein sequence ID" value="RKU47549.1"/>
    <property type="molecule type" value="Genomic_DNA"/>
</dbReference>
<keyword evidence="3" id="KW-0378">Hydrolase</keyword>
<feature type="active site" description="Proton acceptor" evidence="4">
    <location>
        <position position="376"/>
    </location>
</feature>
<dbReference type="InterPro" id="IPR010497">
    <property type="entry name" value="Epoxide_hydro_N"/>
</dbReference>